<gene>
    <name evidence="7" type="primary">aroE</name>
    <name evidence="9" type="ORF">SAMN02745189_00529</name>
</gene>
<feature type="binding site" evidence="7">
    <location>
        <position position="85"/>
    </location>
    <ligand>
        <name>shikimate</name>
        <dbReference type="ChEBI" id="CHEBI:36208"/>
    </ligand>
</feature>
<dbReference type="HAMAP" id="MF_00222">
    <property type="entry name" value="Shikimate_DH_AroE"/>
    <property type="match status" value="1"/>
</dbReference>
<protein>
    <recommendedName>
        <fullName evidence="2 7">Shikimate dehydrogenase (NADP(+))</fullName>
        <shortName evidence="7">SDH</shortName>
        <ecNumber evidence="2 7">1.1.1.25</ecNumber>
    </recommendedName>
</protein>
<feature type="binding site" evidence="7">
    <location>
        <position position="229"/>
    </location>
    <ligand>
        <name>NADP(+)</name>
        <dbReference type="ChEBI" id="CHEBI:58349"/>
    </ligand>
</feature>
<dbReference type="STRING" id="1123231.SAMN02745189_00529"/>
<name>A0A1M7BQ63_9BACL</name>
<dbReference type="GO" id="GO:0005829">
    <property type="term" value="C:cytosol"/>
    <property type="evidence" value="ECO:0007669"/>
    <property type="project" value="TreeGrafter"/>
</dbReference>
<dbReference type="EMBL" id="FRCF01000002">
    <property type="protein sequence ID" value="SHL56689.1"/>
    <property type="molecule type" value="Genomic_DNA"/>
</dbReference>
<dbReference type="Gene3D" id="3.40.50.720">
    <property type="entry name" value="NAD(P)-binding Rossmann-like Domain"/>
    <property type="match status" value="1"/>
</dbReference>
<organism evidence="9 10">
    <name type="scientific">Lacicoccus alkaliphilus DSM 16010</name>
    <dbReference type="NCBI Taxonomy" id="1123231"/>
    <lineage>
        <taxon>Bacteria</taxon>
        <taxon>Bacillati</taxon>
        <taxon>Bacillota</taxon>
        <taxon>Bacilli</taxon>
        <taxon>Bacillales</taxon>
        <taxon>Salinicoccaceae</taxon>
        <taxon>Lacicoccus</taxon>
    </lineage>
</organism>
<dbReference type="GO" id="GO:0050661">
    <property type="term" value="F:NADP binding"/>
    <property type="evidence" value="ECO:0007669"/>
    <property type="project" value="InterPro"/>
</dbReference>
<dbReference type="Proteomes" id="UP000184206">
    <property type="component" value="Unassembled WGS sequence"/>
</dbReference>
<comment type="subunit">
    <text evidence="7">Homodimer.</text>
</comment>
<dbReference type="SUPFAM" id="SSF51735">
    <property type="entry name" value="NAD(P)-binding Rossmann-fold domains"/>
    <property type="match status" value="1"/>
</dbReference>
<reference evidence="9 10" key="1">
    <citation type="submission" date="2016-11" db="EMBL/GenBank/DDBJ databases">
        <authorList>
            <person name="Jaros S."/>
            <person name="Januszkiewicz K."/>
            <person name="Wedrychowicz H."/>
        </authorList>
    </citation>
    <scope>NUCLEOTIDE SEQUENCE [LARGE SCALE GENOMIC DNA]</scope>
    <source>
        <strain evidence="9 10">DSM 16010</strain>
    </source>
</reference>
<feature type="binding site" evidence="7">
    <location>
        <begin position="13"/>
        <end position="15"/>
    </location>
    <ligand>
        <name>shikimate</name>
        <dbReference type="ChEBI" id="CHEBI:36208"/>
    </ligand>
</feature>
<dbReference type="AlphaFoldDB" id="A0A1M7BQ63"/>
<dbReference type="InterPro" id="IPR046346">
    <property type="entry name" value="Aminoacid_DH-like_N_sf"/>
</dbReference>
<keyword evidence="3 7" id="KW-0028">Amino-acid biosynthesis</keyword>
<dbReference type="GO" id="GO:0009073">
    <property type="term" value="P:aromatic amino acid family biosynthetic process"/>
    <property type="evidence" value="ECO:0007669"/>
    <property type="project" value="UniProtKB-KW"/>
</dbReference>
<feature type="binding site" evidence="7">
    <location>
        <position position="210"/>
    </location>
    <ligand>
        <name>shikimate</name>
        <dbReference type="ChEBI" id="CHEBI:36208"/>
    </ligand>
</feature>
<feature type="binding site" evidence="7">
    <location>
        <position position="60"/>
    </location>
    <ligand>
        <name>shikimate</name>
        <dbReference type="ChEBI" id="CHEBI:36208"/>
    </ligand>
</feature>
<dbReference type="UniPathway" id="UPA00053">
    <property type="reaction ID" value="UER00087"/>
</dbReference>
<evidence type="ECO:0000256" key="5">
    <source>
        <dbReference type="ARBA" id="ARBA00023002"/>
    </source>
</evidence>
<dbReference type="CDD" id="cd01065">
    <property type="entry name" value="NAD_bind_Shikimate_DH"/>
    <property type="match status" value="1"/>
</dbReference>
<dbReference type="FunFam" id="3.40.50.10860:FF:000016">
    <property type="entry name" value="Shikimate dehydrogenase (NADP(+))"/>
    <property type="match status" value="1"/>
</dbReference>
<feature type="binding site" evidence="7">
    <location>
        <position position="100"/>
    </location>
    <ligand>
        <name>shikimate</name>
        <dbReference type="ChEBI" id="CHEBI:36208"/>
    </ligand>
</feature>
<feature type="binding site" evidence="7">
    <location>
        <position position="236"/>
    </location>
    <ligand>
        <name>shikimate</name>
        <dbReference type="ChEBI" id="CHEBI:36208"/>
    </ligand>
</feature>
<evidence type="ECO:0000256" key="1">
    <source>
        <dbReference type="ARBA" id="ARBA00004871"/>
    </source>
</evidence>
<evidence type="ECO:0000313" key="10">
    <source>
        <dbReference type="Proteomes" id="UP000184206"/>
    </source>
</evidence>
<feature type="active site" description="Proton acceptor" evidence="7">
    <location>
        <position position="64"/>
    </location>
</feature>
<dbReference type="GO" id="GO:0004764">
    <property type="term" value="F:shikimate 3-dehydrogenase (NADP+) activity"/>
    <property type="evidence" value="ECO:0007669"/>
    <property type="project" value="UniProtKB-UniRule"/>
</dbReference>
<evidence type="ECO:0000256" key="4">
    <source>
        <dbReference type="ARBA" id="ARBA00022857"/>
    </source>
</evidence>
<keyword evidence="6 7" id="KW-0057">Aromatic amino acid biosynthesis</keyword>
<dbReference type="InterPro" id="IPR011342">
    <property type="entry name" value="Shikimate_DH"/>
</dbReference>
<keyword evidence="4 7" id="KW-0521">NADP</keyword>
<evidence type="ECO:0000256" key="3">
    <source>
        <dbReference type="ARBA" id="ARBA00022605"/>
    </source>
</evidence>
<feature type="binding site" evidence="7">
    <location>
        <position position="208"/>
    </location>
    <ligand>
        <name>NADP(+)</name>
        <dbReference type="ChEBI" id="CHEBI:58349"/>
    </ligand>
</feature>
<evidence type="ECO:0000259" key="8">
    <source>
        <dbReference type="Pfam" id="PF08501"/>
    </source>
</evidence>
<keyword evidence="5 7" id="KW-0560">Oxidoreductase</keyword>
<dbReference type="GO" id="GO:0008652">
    <property type="term" value="P:amino acid biosynthetic process"/>
    <property type="evidence" value="ECO:0007669"/>
    <property type="project" value="UniProtKB-KW"/>
</dbReference>
<feature type="binding site" evidence="7">
    <location>
        <begin position="123"/>
        <end position="127"/>
    </location>
    <ligand>
        <name>NADP(+)</name>
        <dbReference type="ChEBI" id="CHEBI:58349"/>
    </ligand>
</feature>
<feature type="domain" description="Shikimate dehydrogenase substrate binding N-terminal" evidence="8">
    <location>
        <begin position="5"/>
        <end position="87"/>
    </location>
</feature>
<dbReference type="Pfam" id="PF08501">
    <property type="entry name" value="Shikimate_dh_N"/>
    <property type="match status" value="1"/>
</dbReference>
<dbReference type="RefSeq" id="WP_072708000.1">
    <property type="nucleotide sequence ID" value="NZ_FRCF01000002.1"/>
</dbReference>
<comment type="caution">
    <text evidence="7">Lacks conserved residue(s) required for the propagation of feature annotation.</text>
</comment>
<dbReference type="GO" id="GO:0019632">
    <property type="term" value="P:shikimate metabolic process"/>
    <property type="evidence" value="ECO:0007669"/>
    <property type="project" value="InterPro"/>
</dbReference>
<dbReference type="PANTHER" id="PTHR21089">
    <property type="entry name" value="SHIKIMATE DEHYDROGENASE"/>
    <property type="match status" value="1"/>
</dbReference>
<evidence type="ECO:0000256" key="7">
    <source>
        <dbReference type="HAMAP-Rule" id="MF_00222"/>
    </source>
</evidence>
<comment type="pathway">
    <text evidence="1 7">Metabolic intermediate biosynthesis; chorismate biosynthesis; chorismate from D-erythrose 4-phosphate and phosphoenolpyruvate: step 4/7.</text>
</comment>
<keyword evidence="10" id="KW-1185">Reference proteome</keyword>
<dbReference type="PANTHER" id="PTHR21089:SF1">
    <property type="entry name" value="BIFUNCTIONAL 3-DEHYDROQUINATE DEHYDRATASE_SHIKIMATE DEHYDROGENASE, CHLOROPLASTIC"/>
    <property type="match status" value="1"/>
</dbReference>
<comment type="catalytic activity">
    <reaction evidence="7">
        <text>shikimate + NADP(+) = 3-dehydroshikimate + NADPH + H(+)</text>
        <dbReference type="Rhea" id="RHEA:17737"/>
        <dbReference type="ChEBI" id="CHEBI:15378"/>
        <dbReference type="ChEBI" id="CHEBI:16630"/>
        <dbReference type="ChEBI" id="CHEBI:36208"/>
        <dbReference type="ChEBI" id="CHEBI:57783"/>
        <dbReference type="ChEBI" id="CHEBI:58349"/>
        <dbReference type="EC" id="1.1.1.25"/>
    </reaction>
</comment>
<dbReference type="NCBIfam" id="TIGR00507">
    <property type="entry name" value="aroE"/>
    <property type="match status" value="1"/>
</dbReference>
<dbReference type="EC" id="1.1.1.25" evidence="2 7"/>
<evidence type="ECO:0000256" key="2">
    <source>
        <dbReference type="ARBA" id="ARBA00012962"/>
    </source>
</evidence>
<proteinExistence type="inferred from homology"/>
<evidence type="ECO:0000313" key="9">
    <source>
        <dbReference type="EMBL" id="SHL56689.1"/>
    </source>
</evidence>
<sequence length="269" mass="30387">MNFAVIGSPIGHTLSPMIHDANFRALGLEDTYQALHVMPDDLQYIRDIIKQYELDGFNVTIPHKETIMQHLDDIDPRALEVEAVNTVMVKGDRLIGFNTDVTGYKQAYTERFGSSPCRVLILGGGGASKAVFRAHREIGDEITIYARRKASFDTFRDQGFSKLSGFDDIGHFDVIINTTPVGLKNENLFDMMNFPKSAITENTIGIDLIYNPHVTPFLEAFHEEKRMNGLAMLVNQGLHAFEIWHEHAYKGNYEAVYKELDKKFGGDIK</sequence>
<accession>A0A1M7BQ63</accession>
<comment type="function">
    <text evidence="7">Involved in the biosynthesis of the chorismate, which leads to the biosynthesis of aromatic amino acids. Catalyzes the reversible NADPH linked reduction of 3-dehydroshikimate (DHSA) to yield shikimate (SA).</text>
</comment>
<dbReference type="Gene3D" id="3.40.50.10860">
    <property type="entry name" value="Leucine Dehydrogenase, chain A, domain 1"/>
    <property type="match status" value="1"/>
</dbReference>
<dbReference type="InterPro" id="IPR036291">
    <property type="entry name" value="NAD(P)-bd_dom_sf"/>
</dbReference>
<dbReference type="InterPro" id="IPR022893">
    <property type="entry name" value="Shikimate_DH_fam"/>
</dbReference>
<dbReference type="GO" id="GO:0009423">
    <property type="term" value="P:chorismate biosynthetic process"/>
    <property type="evidence" value="ECO:0007669"/>
    <property type="project" value="UniProtKB-UniRule"/>
</dbReference>
<dbReference type="SUPFAM" id="SSF53223">
    <property type="entry name" value="Aminoacid dehydrogenase-like, N-terminal domain"/>
    <property type="match status" value="1"/>
</dbReference>
<dbReference type="InterPro" id="IPR013708">
    <property type="entry name" value="Shikimate_DH-bd_N"/>
</dbReference>
<comment type="similarity">
    <text evidence="7">Belongs to the shikimate dehydrogenase family.</text>
</comment>
<evidence type="ECO:0000256" key="6">
    <source>
        <dbReference type="ARBA" id="ARBA00023141"/>
    </source>
</evidence>